<dbReference type="Proteomes" id="UP000821865">
    <property type="component" value="Chromosome 2"/>
</dbReference>
<keyword evidence="2" id="KW-1185">Reference proteome</keyword>
<evidence type="ECO:0000313" key="2">
    <source>
        <dbReference type="Proteomes" id="UP000821865"/>
    </source>
</evidence>
<proteinExistence type="predicted"/>
<gene>
    <name evidence="1" type="ORF">HPB49_012132</name>
</gene>
<name>A0ACB8DD70_DERSI</name>
<evidence type="ECO:0000313" key="1">
    <source>
        <dbReference type="EMBL" id="KAH7965917.1"/>
    </source>
</evidence>
<organism evidence="1 2">
    <name type="scientific">Dermacentor silvarum</name>
    <name type="common">Tick</name>
    <dbReference type="NCBI Taxonomy" id="543639"/>
    <lineage>
        <taxon>Eukaryota</taxon>
        <taxon>Metazoa</taxon>
        <taxon>Ecdysozoa</taxon>
        <taxon>Arthropoda</taxon>
        <taxon>Chelicerata</taxon>
        <taxon>Arachnida</taxon>
        <taxon>Acari</taxon>
        <taxon>Parasitiformes</taxon>
        <taxon>Ixodida</taxon>
        <taxon>Ixodoidea</taxon>
        <taxon>Ixodidae</taxon>
        <taxon>Rhipicephalinae</taxon>
        <taxon>Dermacentor</taxon>
    </lineage>
</organism>
<accession>A0ACB8DD70</accession>
<sequence length="100" mass="11765">MRKFAELRIATRNERVYQYTERIECLRSVVTVAGQTMQRVAPHLMCALMGRLHDAYLEPSIPPRMRMVLLELIELRASGWQLKTSTQMYYNPGKAFQHHE</sequence>
<comment type="caution">
    <text evidence="1">The sequence shown here is derived from an EMBL/GenBank/DDBJ whole genome shotgun (WGS) entry which is preliminary data.</text>
</comment>
<dbReference type="EMBL" id="CM023471">
    <property type="protein sequence ID" value="KAH7965917.1"/>
    <property type="molecule type" value="Genomic_DNA"/>
</dbReference>
<protein>
    <submittedName>
        <fullName evidence="1">Uncharacterized protein</fullName>
    </submittedName>
</protein>
<reference evidence="1" key="1">
    <citation type="submission" date="2020-05" db="EMBL/GenBank/DDBJ databases">
        <title>Large-scale comparative analyses of tick genomes elucidate their genetic diversity and vector capacities.</title>
        <authorList>
            <person name="Jia N."/>
            <person name="Wang J."/>
            <person name="Shi W."/>
            <person name="Du L."/>
            <person name="Sun Y."/>
            <person name="Zhan W."/>
            <person name="Jiang J."/>
            <person name="Wang Q."/>
            <person name="Zhang B."/>
            <person name="Ji P."/>
            <person name="Sakyi L.B."/>
            <person name="Cui X."/>
            <person name="Yuan T."/>
            <person name="Jiang B."/>
            <person name="Yang W."/>
            <person name="Lam T.T.-Y."/>
            <person name="Chang Q."/>
            <person name="Ding S."/>
            <person name="Wang X."/>
            <person name="Zhu J."/>
            <person name="Ruan X."/>
            <person name="Zhao L."/>
            <person name="Wei J."/>
            <person name="Que T."/>
            <person name="Du C."/>
            <person name="Cheng J."/>
            <person name="Dai P."/>
            <person name="Han X."/>
            <person name="Huang E."/>
            <person name="Gao Y."/>
            <person name="Liu J."/>
            <person name="Shao H."/>
            <person name="Ye R."/>
            <person name="Li L."/>
            <person name="Wei W."/>
            <person name="Wang X."/>
            <person name="Wang C."/>
            <person name="Yang T."/>
            <person name="Huo Q."/>
            <person name="Li W."/>
            <person name="Guo W."/>
            <person name="Chen H."/>
            <person name="Zhou L."/>
            <person name="Ni X."/>
            <person name="Tian J."/>
            <person name="Zhou Y."/>
            <person name="Sheng Y."/>
            <person name="Liu T."/>
            <person name="Pan Y."/>
            <person name="Xia L."/>
            <person name="Li J."/>
            <person name="Zhao F."/>
            <person name="Cao W."/>
        </authorList>
    </citation>
    <scope>NUCLEOTIDE SEQUENCE</scope>
    <source>
        <strain evidence="1">Dsil-2018</strain>
    </source>
</reference>